<evidence type="ECO:0000313" key="12">
    <source>
        <dbReference type="EMBL" id="MBM6498449.1"/>
    </source>
</evidence>
<comment type="similarity">
    <text evidence="2 9">Belongs to the RecN family.</text>
</comment>
<dbReference type="SUPFAM" id="SSF52540">
    <property type="entry name" value="P-loop containing nucleoside triphosphate hydrolases"/>
    <property type="match status" value="2"/>
</dbReference>
<proteinExistence type="inferred from homology"/>
<dbReference type="PANTHER" id="PTHR11059:SF0">
    <property type="entry name" value="DNA REPAIR PROTEIN RECN"/>
    <property type="match status" value="1"/>
</dbReference>
<keyword evidence="13" id="KW-1185">Reference proteome</keyword>
<dbReference type="Gene3D" id="3.40.50.300">
    <property type="entry name" value="P-loop containing nucleotide triphosphate hydrolases"/>
    <property type="match status" value="2"/>
</dbReference>
<reference evidence="12 13" key="1">
    <citation type="submission" date="2021-02" db="EMBL/GenBank/DDBJ databases">
        <authorList>
            <person name="Jung H.S."/>
            <person name="Chun B.H."/>
            <person name="Jeon C.O."/>
        </authorList>
    </citation>
    <scope>NUCLEOTIDE SEQUENCE [LARGE SCALE GENOMIC DNA]</scope>
    <source>
        <strain evidence="12 13">LMG 25203</strain>
    </source>
</reference>
<evidence type="ECO:0000256" key="4">
    <source>
        <dbReference type="ARBA" id="ARBA00022741"/>
    </source>
</evidence>
<feature type="domain" description="RecF/RecN/SMC N-terminal" evidence="11">
    <location>
        <begin position="1"/>
        <end position="510"/>
    </location>
</feature>
<evidence type="ECO:0000313" key="13">
    <source>
        <dbReference type="Proteomes" id="UP000759529"/>
    </source>
</evidence>
<keyword evidence="7 9" id="KW-0234">DNA repair</keyword>
<evidence type="ECO:0000256" key="6">
    <source>
        <dbReference type="ARBA" id="ARBA00022840"/>
    </source>
</evidence>
<comment type="caution">
    <text evidence="12">The sequence shown here is derived from an EMBL/GenBank/DDBJ whole genome shotgun (WGS) entry which is preliminary data.</text>
</comment>
<dbReference type="Proteomes" id="UP000759529">
    <property type="component" value="Unassembled WGS sequence"/>
</dbReference>
<keyword evidence="5 9" id="KW-0227">DNA damage</keyword>
<dbReference type="NCBIfam" id="TIGR00634">
    <property type="entry name" value="recN"/>
    <property type="match status" value="1"/>
</dbReference>
<evidence type="ECO:0000259" key="11">
    <source>
        <dbReference type="Pfam" id="PF02463"/>
    </source>
</evidence>
<comment type="function">
    <text evidence="1 9">May be involved in recombinational repair of damaged DNA.</text>
</comment>
<dbReference type="RefSeq" id="WP_187657491.1">
    <property type="nucleotide sequence ID" value="NZ_JACSOD020000431.1"/>
</dbReference>
<keyword evidence="4" id="KW-0547">Nucleotide-binding</keyword>
<evidence type="ECO:0000256" key="8">
    <source>
        <dbReference type="ARBA" id="ARBA00033408"/>
    </source>
</evidence>
<gene>
    <name evidence="12" type="primary">recN</name>
    <name evidence="12" type="ORF">H9X54_003925</name>
</gene>
<evidence type="ECO:0000256" key="1">
    <source>
        <dbReference type="ARBA" id="ARBA00003618"/>
    </source>
</evidence>
<evidence type="ECO:0000256" key="7">
    <source>
        <dbReference type="ARBA" id="ARBA00023204"/>
    </source>
</evidence>
<dbReference type="InterPro" id="IPR004604">
    <property type="entry name" value="DNA_recomb/repair_RecN"/>
</dbReference>
<keyword evidence="10" id="KW-0175">Coiled coil</keyword>
<sequence length="550" mass="62199">MITSLSIENFALIEKLSIDFSRGFSVITGETGAGKSILLGALDLVRGKRADLTSLKNKDEKCVIEAVFTIENYDLKSFFEENDLDYETETIIRREILPSGKTRAFINDSPVNLQQLQYLSDYLIDIHSQHQTLELSNQDFQITLLDSLAKNQNLVSQYKSELSLYKKIDNSLKELISNKNSLDKEQDYNTFLLEELLAADLKLGEQEILEGELEMLNNVELIKENIEKSIAISEEEQFGVIQNLKEIRISLQKISGLSLVYNQLFERVNSVVIELEDINQDLNSELEKLVFNPEKLELVNQKLQTIYLLQKKHQVETIDELIAIKNELDAKVFLSNDIENQIAAFQNQLQSKRDLLDEVSKNIHENRVGVVPNLTQRLSAILLQLGMSNAQFQFEINFGENFLSNGKDDVQLLFSANKGSNFGLLKKVASGGEMSRIMLAIKSVLAEETKLPTIIFDEIDTGISGEIANNMAEIMKKMSNQMQIFAITHLPQIASKGEVHYKVFKTTKENTTVSEIILLNENDRILEIAEMLSGKNPSESALTHAKTLLN</sequence>
<feature type="coiled-coil region" evidence="10">
    <location>
        <begin position="335"/>
        <end position="362"/>
    </location>
</feature>
<evidence type="ECO:0000256" key="3">
    <source>
        <dbReference type="ARBA" id="ARBA00021315"/>
    </source>
</evidence>
<dbReference type="Pfam" id="PF02463">
    <property type="entry name" value="SMC_N"/>
    <property type="match status" value="1"/>
</dbReference>
<evidence type="ECO:0000256" key="9">
    <source>
        <dbReference type="PIRNR" id="PIRNR003128"/>
    </source>
</evidence>
<name>A0ABS2CV48_9FLAO</name>
<dbReference type="InterPro" id="IPR027417">
    <property type="entry name" value="P-loop_NTPase"/>
</dbReference>
<dbReference type="InterPro" id="IPR003395">
    <property type="entry name" value="RecF/RecN/SMC_N"/>
</dbReference>
<evidence type="ECO:0000256" key="2">
    <source>
        <dbReference type="ARBA" id="ARBA00009441"/>
    </source>
</evidence>
<dbReference type="EMBL" id="JACSOD020000431">
    <property type="protein sequence ID" value="MBM6498449.1"/>
    <property type="molecule type" value="Genomic_DNA"/>
</dbReference>
<dbReference type="PANTHER" id="PTHR11059">
    <property type="entry name" value="DNA REPAIR PROTEIN RECN"/>
    <property type="match status" value="1"/>
</dbReference>
<dbReference type="PIRSF" id="PIRSF003128">
    <property type="entry name" value="RecN"/>
    <property type="match status" value="1"/>
</dbReference>
<protein>
    <recommendedName>
        <fullName evidence="3 9">DNA repair protein RecN</fullName>
    </recommendedName>
    <alternativeName>
        <fullName evidence="8 9">Recombination protein N</fullName>
    </alternativeName>
</protein>
<evidence type="ECO:0000256" key="5">
    <source>
        <dbReference type="ARBA" id="ARBA00022763"/>
    </source>
</evidence>
<keyword evidence="6" id="KW-0067">ATP-binding</keyword>
<organism evidence="12 13">
    <name type="scientific">Flavobacterium macrobrachii</name>
    <dbReference type="NCBI Taxonomy" id="591204"/>
    <lineage>
        <taxon>Bacteria</taxon>
        <taxon>Pseudomonadati</taxon>
        <taxon>Bacteroidota</taxon>
        <taxon>Flavobacteriia</taxon>
        <taxon>Flavobacteriales</taxon>
        <taxon>Flavobacteriaceae</taxon>
        <taxon>Flavobacterium</taxon>
    </lineage>
</organism>
<accession>A0ABS2CV48</accession>
<dbReference type="CDD" id="cd03241">
    <property type="entry name" value="ABC_RecN"/>
    <property type="match status" value="2"/>
</dbReference>
<evidence type="ECO:0000256" key="10">
    <source>
        <dbReference type="SAM" id="Coils"/>
    </source>
</evidence>